<dbReference type="AlphaFoldDB" id="A0A382D1K0"/>
<reference evidence="1" key="1">
    <citation type="submission" date="2018-05" db="EMBL/GenBank/DDBJ databases">
        <authorList>
            <person name="Lanie J.A."/>
            <person name="Ng W.-L."/>
            <person name="Kazmierczak K.M."/>
            <person name="Andrzejewski T.M."/>
            <person name="Davidsen T.M."/>
            <person name="Wayne K.J."/>
            <person name="Tettelin H."/>
            <person name="Glass J.I."/>
            <person name="Rusch D."/>
            <person name="Podicherti R."/>
            <person name="Tsui H.-C.T."/>
            <person name="Winkler M.E."/>
        </authorList>
    </citation>
    <scope>NUCLEOTIDE SEQUENCE</scope>
</reference>
<sequence>MKHSLVVYQLLVIVLAGLMVQTVFSDPIDYVQYPDVSLETVVITEASVSEFPNEDQSLFAWGKEVTRHALTSVGFDLFPEMKRHEERVKSQTARVHEELGHAVSNRTSQRRNMSEAEIASWSKRVNQVSADVFGATETVTHVASEILAVQLVALNGLLSLNAPVSGNEAEIRRWVGERSVGRRVE</sequence>
<dbReference type="EMBL" id="UINC01037048">
    <property type="protein sequence ID" value="SVB31942.1"/>
    <property type="molecule type" value="Genomic_DNA"/>
</dbReference>
<organism evidence="1">
    <name type="scientific">marine metagenome</name>
    <dbReference type="NCBI Taxonomy" id="408172"/>
    <lineage>
        <taxon>unclassified sequences</taxon>
        <taxon>metagenomes</taxon>
        <taxon>ecological metagenomes</taxon>
    </lineage>
</organism>
<gene>
    <name evidence="1" type="ORF">METZ01_LOCUS184796</name>
</gene>
<evidence type="ECO:0000313" key="1">
    <source>
        <dbReference type="EMBL" id="SVB31942.1"/>
    </source>
</evidence>
<name>A0A382D1K0_9ZZZZ</name>
<protein>
    <submittedName>
        <fullName evidence="1">Uncharacterized protein</fullName>
    </submittedName>
</protein>
<accession>A0A382D1K0</accession>
<proteinExistence type="predicted"/>